<dbReference type="GO" id="GO:0006633">
    <property type="term" value="P:fatty acid biosynthetic process"/>
    <property type="evidence" value="ECO:0007669"/>
    <property type="project" value="UniProtKB-UniRule"/>
</dbReference>
<dbReference type="InterPro" id="IPR002582">
    <property type="entry name" value="ACPS"/>
</dbReference>
<evidence type="ECO:0000313" key="11">
    <source>
        <dbReference type="Proteomes" id="UP000280444"/>
    </source>
</evidence>
<keyword evidence="7 8" id="KW-0275">Fatty acid biosynthesis</keyword>
<dbReference type="Gene3D" id="3.90.470.20">
    <property type="entry name" value="4'-phosphopantetheinyl transferase domain"/>
    <property type="match status" value="1"/>
</dbReference>
<dbReference type="AlphaFoldDB" id="A0A3P1SCP5"/>
<dbReference type="GO" id="GO:0008897">
    <property type="term" value="F:holo-[acyl-carrier-protein] synthase activity"/>
    <property type="evidence" value="ECO:0007669"/>
    <property type="project" value="UniProtKB-UniRule"/>
</dbReference>
<sequence length="158" mass="17151">MLGIGIDVVDCEAFAEQLHQPGSVFTSQVFTAREWRTVARRLAEKHGLSFQPGAPLPLPAVPHLAARWAAKEAVVKAWSAALYGTAPPLGEDEVDWREIEVVHDQWHRPAIRLHGQFAQRVAESLGGLGISGDALRWHLSLSHDGSSAIANVLLEAQG</sequence>
<dbReference type="SUPFAM" id="SSF56214">
    <property type="entry name" value="4'-phosphopantetheinyl transferase"/>
    <property type="match status" value="1"/>
</dbReference>
<protein>
    <recommendedName>
        <fullName evidence="8">Holo-[acyl-carrier-protein] synthase</fullName>
        <shortName evidence="8">Holo-ACP synthase</shortName>
        <ecNumber evidence="8">2.7.8.7</ecNumber>
    </recommendedName>
    <alternativeName>
        <fullName evidence="8">4'-phosphopantetheinyl transferase AcpS</fullName>
    </alternativeName>
</protein>
<dbReference type="InterPro" id="IPR004568">
    <property type="entry name" value="Ppantetheine-prot_Trfase_dom"/>
</dbReference>
<keyword evidence="11" id="KW-1185">Reference proteome</keyword>
<comment type="caution">
    <text evidence="10">The sequence shown here is derived from an EMBL/GenBank/DDBJ whole genome shotgun (WGS) entry which is preliminary data.</text>
</comment>
<feature type="binding site" evidence="8">
    <location>
        <position position="7"/>
    </location>
    <ligand>
        <name>Mg(2+)</name>
        <dbReference type="ChEBI" id="CHEBI:18420"/>
    </ligand>
</feature>
<evidence type="ECO:0000313" key="10">
    <source>
        <dbReference type="EMBL" id="RRC94908.1"/>
    </source>
</evidence>
<keyword evidence="4 8" id="KW-0276">Fatty acid metabolism</keyword>
<comment type="subcellular location">
    <subcellularLocation>
        <location evidence="8">Cytoplasm</location>
    </subcellularLocation>
</comment>
<comment type="cofactor">
    <cofactor evidence="8">
        <name>Mg(2+)</name>
        <dbReference type="ChEBI" id="CHEBI:18420"/>
    </cofactor>
</comment>
<dbReference type="InterPro" id="IPR037143">
    <property type="entry name" value="4-PPantetheinyl_Trfase_dom_sf"/>
</dbReference>
<keyword evidence="2 8" id="KW-0808">Transferase</keyword>
<keyword evidence="8" id="KW-0963">Cytoplasm</keyword>
<name>A0A3P1SCP5_9ACTO</name>
<dbReference type="HAMAP" id="MF_00101">
    <property type="entry name" value="AcpS"/>
    <property type="match status" value="1"/>
</dbReference>
<keyword evidence="3 8" id="KW-0479">Metal-binding</keyword>
<gene>
    <name evidence="8" type="primary">acpS</name>
    <name evidence="10" type="ORF">EII11_08080</name>
</gene>
<keyword evidence="1 8" id="KW-0444">Lipid biosynthesis</keyword>
<comment type="function">
    <text evidence="8">Transfers the 4'-phosphopantetheine moiety from coenzyme A to a Ser of acyl-carrier-protein.</text>
</comment>
<dbReference type="EMBL" id="RQZF01000009">
    <property type="protein sequence ID" value="RRC94908.1"/>
    <property type="molecule type" value="Genomic_DNA"/>
</dbReference>
<evidence type="ECO:0000256" key="2">
    <source>
        <dbReference type="ARBA" id="ARBA00022679"/>
    </source>
</evidence>
<organism evidence="10 11">
    <name type="scientific">Schaalia canis</name>
    <dbReference type="NCBI Taxonomy" id="100469"/>
    <lineage>
        <taxon>Bacteria</taxon>
        <taxon>Bacillati</taxon>
        <taxon>Actinomycetota</taxon>
        <taxon>Actinomycetes</taxon>
        <taxon>Actinomycetales</taxon>
        <taxon>Actinomycetaceae</taxon>
        <taxon>Schaalia</taxon>
    </lineage>
</organism>
<evidence type="ECO:0000256" key="4">
    <source>
        <dbReference type="ARBA" id="ARBA00022832"/>
    </source>
</evidence>
<dbReference type="EC" id="2.7.8.7" evidence="8"/>
<dbReference type="Proteomes" id="UP000280444">
    <property type="component" value="Unassembled WGS sequence"/>
</dbReference>
<feature type="binding site" evidence="8">
    <location>
        <position position="72"/>
    </location>
    <ligand>
        <name>Mg(2+)</name>
        <dbReference type="ChEBI" id="CHEBI:18420"/>
    </ligand>
</feature>
<evidence type="ECO:0000256" key="8">
    <source>
        <dbReference type="HAMAP-Rule" id="MF_00101"/>
    </source>
</evidence>
<dbReference type="GO" id="GO:0005737">
    <property type="term" value="C:cytoplasm"/>
    <property type="evidence" value="ECO:0007669"/>
    <property type="project" value="UniProtKB-SubCell"/>
</dbReference>
<evidence type="ECO:0000256" key="7">
    <source>
        <dbReference type="ARBA" id="ARBA00023160"/>
    </source>
</evidence>
<comment type="catalytic activity">
    <reaction evidence="8">
        <text>apo-[ACP] + CoA = holo-[ACP] + adenosine 3',5'-bisphosphate + H(+)</text>
        <dbReference type="Rhea" id="RHEA:12068"/>
        <dbReference type="Rhea" id="RHEA-COMP:9685"/>
        <dbReference type="Rhea" id="RHEA-COMP:9690"/>
        <dbReference type="ChEBI" id="CHEBI:15378"/>
        <dbReference type="ChEBI" id="CHEBI:29999"/>
        <dbReference type="ChEBI" id="CHEBI:57287"/>
        <dbReference type="ChEBI" id="CHEBI:58343"/>
        <dbReference type="ChEBI" id="CHEBI:64479"/>
        <dbReference type="EC" id="2.7.8.7"/>
    </reaction>
</comment>
<keyword evidence="6 8" id="KW-0443">Lipid metabolism</keyword>
<dbReference type="OrthoDB" id="517356at2"/>
<feature type="domain" description="4'-phosphopantetheinyl transferase" evidence="9">
    <location>
        <begin position="3"/>
        <end position="121"/>
    </location>
</feature>
<reference evidence="10 11" key="1">
    <citation type="submission" date="2018-11" db="EMBL/GenBank/DDBJ databases">
        <title>Genomes From Bacteria Associated with the Canine Oral Cavity: a Test Case for Automated Genome-Based Taxonomic Assignment.</title>
        <authorList>
            <person name="Coil D.A."/>
            <person name="Jospin G."/>
            <person name="Darling A.E."/>
            <person name="Wallis C."/>
            <person name="Davis I.J."/>
            <person name="Harris S."/>
            <person name="Eisen J.A."/>
            <person name="Holcombe L.J."/>
            <person name="O'Flynn C."/>
        </authorList>
    </citation>
    <scope>NUCLEOTIDE SEQUENCE [LARGE SCALE GENOMIC DNA]</scope>
    <source>
        <strain evidence="10 11">OH770</strain>
    </source>
</reference>
<proteinExistence type="inferred from homology"/>
<keyword evidence="5 8" id="KW-0460">Magnesium</keyword>
<dbReference type="Pfam" id="PF01648">
    <property type="entry name" value="ACPS"/>
    <property type="match status" value="1"/>
</dbReference>
<evidence type="ECO:0000256" key="6">
    <source>
        <dbReference type="ARBA" id="ARBA00023098"/>
    </source>
</evidence>
<comment type="similarity">
    <text evidence="8">Belongs to the P-Pant transferase superfamily. AcpS family.</text>
</comment>
<evidence type="ECO:0000256" key="1">
    <source>
        <dbReference type="ARBA" id="ARBA00022516"/>
    </source>
</evidence>
<dbReference type="GO" id="GO:0000287">
    <property type="term" value="F:magnesium ion binding"/>
    <property type="evidence" value="ECO:0007669"/>
    <property type="project" value="UniProtKB-UniRule"/>
</dbReference>
<dbReference type="NCBIfam" id="TIGR00556">
    <property type="entry name" value="pantethn_trn"/>
    <property type="match status" value="1"/>
</dbReference>
<evidence type="ECO:0000256" key="5">
    <source>
        <dbReference type="ARBA" id="ARBA00022842"/>
    </source>
</evidence>
<evidence type="ECO:0000259" key="9">
    <source>
        <dbReference type="Pfam" id="PF01648"/>
    </source>
</evidence>
<dbReference type="InterPro" id="IPR008278">
    <property type="entry name" value="4-PPantetheinyl_Trfase_dom"/>
</dbReference>
<evidence type="ECO:0000256" key="3">
    <source>
        <dbReference type="ARBA" id="ARBA00022723"/>
    </source>
</evidence>
<accession>A0A3P1SCP5</accession>